<dbReference type="Proteomes" id="UP000834106">
    <property type="component" value="Chromosome 19"/>
</dbReference>
<protein>
    <recommendedName>
        <fullName evidence="1">Bet v I/Major latex protein domain-containing protein</fullName>
    </recommendedName>
</protein>
<dbReference type="GO" id="GO:0006952">
    <property type="term" value="P:defense response"/>
    <property type="evidence" value="ECO:0007669"/>
    <property type="project" value="InterPro"/>
</dbReference>
<sequence length="148" mass="16632">MISDGTTASRPKHTLNDNVLSTDHIEWARKMRKRTKARRRWLKAVAERRTTLHHCPGSSFEVCGWMTGGISVSANVKFEAIDGEKSVTYVILDGDLMQLYKSFKGTVIVSDGSVKWHFKYEKILEIVPIPEVCAALAIEVTEVVDLVI</sequence>
<dbReference type="InterPro" id="IPR000916">
    <property type="entry name" value="Bet_v_I/MLP"/>
</dbReference>
<feature type="domain" description="Bet v I/Major latex protein" evidence="1">
    <location>
        <begin position="66"/>
        <end position="145"/>
    </location>
</feature>
<dbReference type="InterPro" id="IPR023393">
    <property type="entry name" value="START-like_dom_sf"/>
</dbReference>
<gene>
    <name evidence="2" type="ORF">FPE_LOCUS30119</name>
</gene>
<reference evidence="2" key="1">
    <citation type="submission" date="2023-05" db="EMBL/GenBank/DDBJ databases">
        <authorList>
            <person name="Huff M."/>
        </authorList>
    </citation>
    <scope>NUCLEOTIDE SEQUENCE</scope>
</reference>
<proteinExistence type="predicted"/>
<accession>A0AAD2A865</accession>
<dbReference type="PANTHER" id="PTHR31907">
    <property type="entry name" value="MLP-LIKE PROTEIN 423"/>
    <property type="match status" value="1"/>
</dbReference>
<dbReference type="Gene3D" id="3.30.530.20">
    <property type="match status" value="1"/>
</dbReference>
<dbReference type="Pfam" id="PF00407">
    <property type="entry name" value="Bet_v_1"/>
    <property type="match status" value="1"/>
</dbReference>
<dbReference type="EMBL" id="OU503054">
    <property type="protein sequence ID" value="CAI9782689.1"/>
    <property type="molecule type" value="Genomic_DNA"/>
</dbReference>
<evidence type="ECO:0000259" key="1">
    <source>
        <dbReference type="Pfam" id="PF00407"/>
    </source>
</evidence>
<dbReference type="AlphaFoldDB" id="A0AAD2A865"/>
<organism evidence="2 3">
    <name type="scientific">Fraxinus pennsylvanica</name>
    <dbReference type="NCBI Taxonomy" id="56036"/>
    <lineage>
        <taxon>Eukaryota</taxon>
        <taxon>Viridiplantae</taxon>
        <taxon>Streptophyta</taxon>
        <taxon>Embryophyta</taxon>
        <taxon>Tracheophyta</taxon>
        <taxon>Spermatophyta</taxon>
        <taxon>Magnoliopsida</taxon>
        <taxon>eudicotyledons</taxon>
        <taxon>Gunneridae</taxon>
        <taxon>Pentapetalae</taxon>
        <taxon>asterids</taxon>
        <taxon>lamiids</taxon>
        <taxon>Lamiales</taxon>
        <taxon>Oleaceae</taxon>
        <taxon>Oleeae</taxon>
        <taxon>Fraxinus</taxon>
    </lineage>
</organism>
<keyword evidence="3" id="KW-1185">Reference proteome</keyword>
<evidence type="ECO:0000313" key="3">
    <source>
        <dbReference type="Proteomes" id="UP000834106"/>
    </source>
</evidence>
<dbReference type="InterPro" id="IPR051761">
    <property type="entry name" value="MLP-like_ligand-binding"/>
</dbReference>
<name>A0AAD2A865_9LAMI</name>
<evidence type="ECO:0000313" key="2">
    <source>
        <dbReference type="EMBL" id="CAI9782689.1"/>
    </source>
</evidence>
<dbReference type="SUPFAM" id="SSF55961">
    <property type="entry name" value="Bet v1-like"/>
    <property type="match status" value="1"/>
</dbReference>